<keyword evidence="2" id="KW-1003">Cell membrane</keyword>
<comment type="caution">
    <text evidence="8">The sequence shown here is derived from an EMBL/GenBank/DDBJ whole genome shotgun (WGS) entry which is preliminary data.</text>
</comment>
<feature type="transmembrane region" description="Helical" evidence="7">
    <location>
        <begin position="143"/>
        <end position="164"/>
    </location>
</feature>
<feature type="region of interest" description="Disordered" evidence="6">
    <location>
        <begin position="301"/>
        <end position="323"/>
    </location>
</feature>
<evidence type="ECO:0000256" key="3">
    <source>
        <dbReference type="ARBA" id="ARBA00022692"/>
    </source>
</evidence>
<dbReference type="EMBL" id="JACHVP010000001">
    <property type="protein sequence ID" value="MBB2967117.1"/>
    <property type="molecule type" value="Genomic_DNA"/>
</dbReference>
<protein>
    <submittedName>
        <fullName evidence="8">Simple sugar transport system permease protein</fullName>
    </submittedName>
</protein>
<name>A0A7W4YJ47_LEIAQ</name>
<keyword evidence="9" id="KW-1185">Reference proteome</keyword>
<feature type="transmembrane region" description="Helical" evidence="7">
    <location>
        <begin position="90"/>
        <end position="112"/>
    </location>
</feature>
<evidence type="ECO:0000256" key="4">
    <source>
        <dbReference type="ARBA" id="ARBA00022989"/>
    </source>
</evidence>
<keyword evidence="3 7" id="KW-0812">Transmembrane</keyword>
<feature type="transmembrane region" description="Helical" evidence="7">
    <location>
        <begin position="39"/>
        <end position="56"/>
    </location>
</feature>
<dbReference type="PANTHER" id="PTHR43370:SF1">
    <property type="entry name" value="GUANOSINE ABC TRANSPORTER PERMEASE PROTEIN NUPQ"/>
    <property type="match status" value="1"/>
</dbReference>
<dbReference type="GO" id="GO:0022857">
    <property type="term" value="F:transmembrane transporter activity"/>
    <property type="evidence" value="ECO:0007669"/>
    <property type="project" value="InterPro"/>
</dbReference>
<dbReference type="GO" id="GO:0005886">
    <property type="term" value="C:plasma membrane"/>
    <property type="evidence" value="ECO:0007669"/>
    <property type="project" value="UniProtKB-SubCell"/>
</dbReference>
<evidence type="ECO:0000256" key="6">
    <source>
        <dbReference type="SAM" id="MobiDB-lite"/>
    </source>
</evidence>
<dbReference type="Proteomes" id="UP000538196">
    <property type="component" value="Unassembled WGS sequence"/>
</dbReference>
<feature type="transmembrane region" description="Helical" evidence="7">
    <location>
        <begin position="193"/>
        <end position="214"/>
    </location>
</feature>
<feature type="transmembrane region" description="Helical" evidence="7">
    <location>
        <begin position="277"/>
        <end position="295"/>
    </location>
</feature>
<reference evidence="8 9" key="1">
    <citation type="submission" date="2020-08" db="EMBL/GenBank/DDBJ databases">
        <title>Sequencing the genomes of 1000 actinobacteria strains.</title>
        <authorList>
            <person name="Klenk H.-P."/>
        </authorList>
    </citation>
    <scope>NUCLEOTIDE SEQUENCE [LARGE SCALE GENOMIC DNA]</scope>
    <source>
        <strain evidence="8 9">DSM 20146</strain>
    </source>
</reference>
<sequence length="323" mass="33073">MSPVEFWTVVLSGALALCAPIVIAGLGEIFLERTGGFNVGIEGMMLVGAVFGVLGAHVGGVWVGVLAGILAGLVLGLLMGVASAIAKADIVIVGIAIGLLGAGLSVFLFQALNPAGSTNQTVETQPPLHLPFIEGIPVIGPGLAHAGTFFYLSLLLVVLSWLVLDHTRFGLRLRAVGDDESVARTRGISPTGFRLVAAVIAGGFAGLAGATVPLASIGTFSPGMTGGAGFVALAVVIIGRRNPFGLIAGALLFSFFNSLALLAQTQSLGLPVELFQALPYLATLVVLCVVSRRVWRRSRVARRASTSSTSPTPSTSPEPEGAR</sequence>
<keyword evidence="8" id="KW-0813">Transport</keyword>
<organism evidence="8 9">
    <name type="scientific">Leifsonia aquatica</name>
    <name type="common">Corynebacterium aquaticum</name>
    <dbReference type="NCBI Taxonomy" id="144185"/>
    <lineage>
        <taxon>Bacteria</taxon>
        <taxon>Bacillati</taxon>
        <taxon>Actinomycetota</taxon>
        <taxon>Actinomycetes</taxon>
        <taxon>Micrococcales</taxon>
        <taxon>Microbacteriaceae</taxon>
        <taxon>Leifsonia</taxon>
    </lineage>
</organism>
<accession>A0A7W4YJ47</accession>
<evidence type="ECO:0000256" key="2">
    <source>
        <dbReference type="ARBA" id="ARBA00022475"/>
    </source>
</evidence>
<dbReference type="RefSeq" id="WP_021756067.1">
    <property type="nucleotide sequence ID" value="NZ_JACHVP010000001.1"/>
</dbReference>
<keyword evidence="5 7" id="KW-0472">Membrane</keyword>
<feature type="transmembrane region" description="Helical" evidence="7">
    <location>
        <begin position="246"/>
        <end position="265"/>
    </location>
</feature>
<feature type="compositionally biased region" description="Low complexity" evidence="6">
    <location>
        <begin position="303"/>
        <end position="317"/>
    </location>
</feature>
<feature type="transmembrane region" description="Helical" evidence="7">
    <location>
        <begin position="6"/>
        <end position="27"/>
    </location>
</feature>
<dbReference type="PANTHER" id="PTHR43370">
    <property type="entry name" value="SUGAR ABC TRANSPORTER INTEGRAL MEMBRANE PROTEIN-RELATED"/>
    <property type="match status" value="1"/>
</dbReference>
<dbReference type="Pfam" id="PF02653">
    <property type="entry name" value="BPD_transp_2"/>
    <property type="match status" value="1"/>
</dbReference>
<evidence type="ECO:0000313" key="8">
    <source>
        <dbReference type="EMBL" id="MBB2967117.1"/>
    </source>
</evidence>
<keyword evidence="8" id="KW-0762">Sugar transport</keyword>
<feature type="transmembrane region" description="Helical" evidence="7">
    <location>
        <begin position="220"/>
        <end position="239"/>
    </location>
</feature>
<comment type="subcellular location">
    <subcellularLocation>
        <location evidence="1">Cell membrane</location>
        <topology evidence="1">Multi-pass membrane protein</topology>
    </subcellularLocation>
</comment>
<gene>
    <name evidence="8" type="ORF">FHX33_001849</name>
</gene>
<dbReference type="AlphaFoldDB" id="A0A7W4YJ47"/>
<evidence type="ECO:0000256" key="7">
    <source>
        <dbReference type="SAM" id="Phobius"/>
    </source>
</evidence>
<dbReference type="CDD" id="cd06580">
    <property type="entry name" value="TM_PBP1_transp_TpRbsC_like"/>
    <property type="match status" value="1"/>
</dbReference>
<feature type="transmembrane region" description="Helical" evidence="7">
    <location>
        <begin position="62"/>
        <end position="83"/>
    </location>
</feature>
<dbReference type="InterPro" id="IPR001851">
    <property type="entry name" value="ABC_transp_permease"/>
</dbReference>
<evidence type="ECO:0000256" key="1">
    <source>
        <dbReference type="ARBA" id="ARBA00004651"/>
    </source>
</evidence>
<evidence type="ECO:0000313" key="9">
    <source>
        <dbReference type="Proteomes" id="UP000538196"/>
    </source>
</evidence>
<proteinExistence type="predicted"/>
<evidence type="ECO:0000256" key="5">
    <source>
        <dbReference type="ARBA" id="ARBA00023136"/>
    </source>
</evidence>
<keyword evidence="4 7" id="KW-1133">Transmembrane helix</keyword>